<comment type="caution">
    <text evidence="1">The sequence shown here is derived from an EMBL/GenBank/DDBJ whole genome shotgun (WGS) entry which is preliminary data.</text>
</comment>
<sequence>MPDKEIYNLKLTQNQFELMFKIFEEVGNMSKEHWKIFYKLEDLEPV</sequence>
<gene>
    <name evidence="1" type="ORF">LCGC14_0806150</name>
</gene>
<organism evidence="1">
    <name type="scientific">marine sediment metagenome</name>
    <dbReference type="NCBI Taxonomy" id="412755"/>
    <lineage>
        <taxon>unclassified sequences</taxon>
        <taxon>metagenomes</taxon>
        <taxon>ecological metagenomes</taxon>
    </lineage>
</organism>
<reference evidence="1" key="1">
    <citation type="journal article" date="2015" name="Nature">
        <title>Complex archaea that bridge the gap between prokaryotes and eukaryotes.</title>
        <authorList>
            <person name="Spang A."/>
            <person name="Saw J.H."/>
            <person name="Jorgensen S.L."/>
            <person name="Zaremba-Niedzwiedzka K."/>
            <person name="Martijn J."/>
            <person name="Lind A.E."/>
            <person name="van Eijk R."/>
            <person name="Schleper C."/>
            <person name="Guy L."/>
            <person name="Ettema T.J."/>
        </authorList>
    </citation>
    <scope>NUCLEOTIDE SEQUENCE</scope>
</reference>
<dbReference type="EMBL" id="LAZR01002195">
    <property type="protein sequence ID" value="KKN33220.1"/>
    <property type="molecule type" value="Genomic_DNA"/>
</dbReference>
<proteinExistence type="predicted"/>
<evidence type="ECO:0000313" key="1">
    <source>
        <dbReference type="EMBL" id="KKN33220.1"/>
    </source>
</evidence>
<dbReference type="AlphaFoldDB" id="A0A0F9PN65"/>
<name>A0A0F9PN65_9ZZZZ</name>
<protein>
    <submittedName>
        <fullName evidence="1">Uncharacterized protein</fullName>
    </submittedName>
</protein>
<accession>A0A0F9PN65</accession>